<evidence type="ECO:0000256" key="3">
    <source>
        <dbReference type="ARBA" id="ARBA00038471"/>
    </source>
</evidence>
<evidence type="ECO:0000256" key="4">
    <source>
        <dbReference type="SAM" id="SignalP"/>
    </source>
</evidence>
<dbReference type="EMBL" id="MVGT01000143">
    <property type="protein sequence ID" value="OVA20299.1"/>
    <property type="molecule type" value="Genomic_DNA"/>
</dbReference>
<dbReference type="SMART" id="SM00856">
    <property type="entry name" value="PMEI"/>
    <property type="match status" value="1"/>
</dbReference>
<feature type="signal peptide" evidence="4">
    <location>
        <begin position="1"/>
        <end position="26"/>
    </location>
</feature>
<dbReference type="GO" id="GO:0004857">
    <property type="term" value="F:enzyme inhibitor activity"/>
    <property type="evidence" value="ECO:0007669"/>
    <property type="project" value="InterPro"/>
</dbReference>
<evidence type="ECO:0000259" key="5">
    <source>
        <dbReference type="SMART" id="SM00856"/>
    </source>
</evidence>
<dbReference type="PANTHER" id="PTHR35357">
    <property type="entry name" value="OS02G0537100 PROTEIN"/>
    <property type="match status" value="1"/>
</dbReference>
<dbReference type="CDD" id="cd15795">
    <property type="entry name" value="PMEI-Pla_a_1_like"/>
    <property type="match status" value="1"/>
</dbReference>
<dbReference type="FunFam" id="1.20.140.40:FF:000002">
    <property type="entry name" value="Putative invertase inhibitor"/>
    <property type="match status" value="1"/>
</dbReference>
<dbReference type="STRING" id="56857.A0A200RC62"/>
<dbReference type="GO" id="GO:0005576">
    <property type="term" value="C:extracellular region"/>
    <property type="evidence" value="ECO:0007669"/>
    <property type="project" value="UniProtKB-ARBA"/>
</dbReference>
<dbReference type="OMA" id="WVNSIEL"/>
<name>A0A200RC62_MACCD</name>
<organism evidence="6 7">
    <name type="scientific">Macleaya cordata</name>
    <name type="common">Five-seeded plume-poppy</name>
    <name type="synonym">Bocconia cordata</name>
    <dbReference type="NCBI Taxonomy" id="56857"/>
    <lineage>
        <taxon>Eukaryota</taxon>
        <taxon>Viridiplantae</taxon>
        <taxon>Streptophyta</taxon>
        <taxon>Embryophyta</taxon>
        <taxon>Tracheophyta</taxon>
        <taxon>Spermatophyta</taxon>
        <taxon>Magnoliopsida</taxon>
        <taxon>Ranunculales</taxon>
        <taxon>Papaveraceae</taxon>
        <taxon>Papaveroideae</taxon>
        <taxon>Macleaya</taxon>
    </lineage>
</organism>
<keyword evidence="1 4" id="KW-0732">Signal</keyword>
<comment type="caution">
    <text evidence="6">The sequence shown here is derived from an EMBL/GenBank/DDBJ whole genome shotgun (WGS) entry which is preliminary data.</text>
</comment>
<dbReference type="OrthoDB" id="773737at2759"/>
<feature type="domain" description="Pectinesterase inhibitor" evidence="5">
    <location>
        <begin position="25"/>
        <end position="176"/>
    </location>
</feature>
<reference evidence="6 7" key="1">
    <citation type="journal article" date="2017" name="Mol. Plant">
        <title>The Genome of Medicinal Plant Macleaya cordata Provides New Insights into Benzylisoquinoline Alkaloids Metabolism.</title>
        <authorList>
            <person name="Liu X."/>
            <person name="Liu Y."/>
            <person name="Huang P."/>
            <person name="Ma Y."/>
            <person name="Qing Z."/>
            <person name="Tang Q."/>
            <person name="Cao H."/>
            <person name="Cheng P."/>
            <person name="Zheng Y."/>
            <person name="Yuan Z."/>
            <person name="Zhou Y."/>
            <person name="Liu J."/>
            <person name="Tang Z."/>
            <person name="Zhuo Y."/>
            <person name="Zhang Y."/>
            <person name="Yu L."/>
            <person name="Huang J."/>
            <person name="Yang P."/>
            <person name="Peng Q."/>
            <person name="Zhang J."/>
            <person name="Jiang W."/>
            <person name="Zhang Z."/>
            <person name="Lin K."/>
            <person name="Ro D.K."/>
            <person name="Chen X."/>
            <person name="Xiong X."/>
            <person name="Shang Y."/>
            <person name="Huang S."/>
            <person name="Zeng J."/>
        </authorList>
    </citation>
    <scope>NUCLEOTIDE SEQUENCE [LARGE SCALE GENOMIC DNA]</scope>
    <source>
        <strain evidence="7">cv. BLH2017</strain>
        <tissue evidence="6">Root</tissue>
    </source>
</reference>
<accession>A0A200RC62</accession>
<dbReference type="Pfam" id="PF04043">
    <property type="entry name" value="PMEI"/>
    <property type="match status" value="1"/>
</dbReference>
<dbReference type="PANTHER" id="PTHR35357:SF8">
    <property type="entry name" value="OS01G0111000 PROTEIN"/>
    <property type="match status" value="1"/>
</dbReference>
<proteinExistence type="inferred from homology"/>
<feature type="chain" id="PRO_5012916532" evidence="4">
    <location>
        <begin position="27"/>
        <end position="183"/>
    </location>
</feature>
<dbReference type="AlphaFoldDB" id="A0A200RC62"/>
<evidence type="ECO:0000256" key="2">
    <source>
        <dbReference type="ARBA" id="ARBA00023157"/>
    </source>
</evidence>
<protein>
    <submittedName>
        <fullName evidence="6">Pectinesterase inhibitor domain</fullName>
    </submittedName>
</protein>
<keyword evidence="2" id="KW-1015">Disulfide bond</keyword>
<dbReference type="SUPFAM" id="SSF101148">
    <property type="entry name" value="Plant invertase/pectin methylesterase inhibitor"/>
    <property type="match status" value="1"/>
</dbReference>
<gene>
    <name evidence="6" type="ORF">BVC80_157g102</name>
</gene>
<evidence type="ECO:0000313" key="7">
    <source>
        <dbReference type="Proteomes" id="UP000195402"/>
    </source>
</evidence>
<dbReference type="InterPro" id="IPR006501">
    <property type="entry name" value="Pectinesterase_inhib_dom"/>
</dbReference>
<evidence type="ECO:0000313" key="6">
    <source>
        <dbReference type="EMBL" id="OVA20299.1"/>
    </source>
</evidence>
<sequence length="183" mass="19902">MRSSFSLVSSSFALIVLIFFSHGVNGIDLVRGTCKRVAKTNPKLYYPFCVRSFGANIRSKTADLAGLGIISTDLAISNAKFIKLYAKNMLKDQQKGDGGKALQDCLEVFTDAIPQLNEVKQAFLSKDYSTANIKMSAAMDASSTCEDGLKEKNITVPSFTKKNEEFSQLAAITLAITNLVNNP</sequence>
<dbReference type="NCBIfam" id="TIGR01614">
    <property type="entry name" value="PME_inhib"/>
    <property type="match status" value="1"/>
</dbReference>
<dbReference type="InParanoid" id="A0A200RC62"/>
<dbReference type="FunCoup" id="A0A200RC62">
    <property type="interactions" value="270"/>
</dbReference>
<evidence type="ECO:0000256" key="1">
    <source>
        <dbReference type="ARBA" id="ARBA00022729"/>
    </source>
</evidence>
<keyword evidence="7" id="KW-1185">Reference proteome</keyword>
<comment type="similarity">
    <text evidence="3">Belongs to the PMEI family.</text>
</comment>
<dbReference type="Gene3D" id="1.20.140.40">
    <property type="entry name" value="Invertase/pectin methylesterase inhibitor family protein"/>
    <property type="match status" value="1"/>
</dbReference>
<dbReference type="Proteomes" id="UP000195402">
    <property type="component" value="Unassembled WGS sequence"/>
</dbReference>
<dbReference type="InterPro" id="IPR034088">
    <property type="entry name" value="Pla_a_1-like"/>
</dbReference>
<dbReference type="InterPro" id="IPR035513">
    <property type="entry name" value="Invertase/methylesterase_inhib"/>
</dbReference>